<dbReference type="SMART" id="SM01321">
    <property type="entry name" value="Y1_Tnp"/>
    <property type="match status" value="1"/>
</dbReference>
<organism evidence="2 3">
    <name type="scientific">Prosthecobacter fluviatilis</name>
    <dbReference type="NCBI Taxonomy" id="445931"/>
    <lineage>
        <taxon>Bacteria</taxon>
        <taxon>Pseudomonadati</taxon>
        <taxon>Verrucomicrobiota</taxon>
        <taxon>Verrucomicrobiia</taxon>
        <taxon>Verrucomicrobiales</taxon>
        <taxon>Verrucomicrobiaceae</taxon>
        <taxon>Prosthecobacter</taxon>
    </lineage>
</organism>
<comment type="caution">
    <text evidence="2">The sequence shown here is derived from an EMBL/GenBank/DDBJ whole genome shotgun (WGS) entry which is preliminary data.</text>
</comment>
<dbReference type="EMBL" id="JBHSMQ010000008">
    <property type="protein sequence ID" value="MFC5457033.1"/>
    <property type="molecule type" value="Genomic_DNA"/>
</dbReference>
<protein>
    <submittedName>
        <fullName evidence="2">Transposase</fullName>
    </submittedName>
</protein>
<dbReference type="PANTHER" id="PTHR36966">
    <property type="entry name" value="REP-ASSOCIATED TYROSINE TRANSPOSASE"/>
    <property type="match status" value="1"/>
</dbReference>
<sequence length="222" mass="26054">MSFRDGPPDFEPLDPSRPIVKLRRKLPHWTQDGATYFITFRLADSLPAEKLDELERFREEWLLAHPEPRKDESWQELHRETMRRVDEWLDAGSGACWLSDPACAGIVSRALHHFHERRCFLSSYCIMPNHAHVLVRPFVGMDLADLLHSWKSFTAKEINKRLERSGEVWEAESYDTLIRDVEHLWKALRYIGNNPAKAGLPESHWVRYVHPTWEKAGWGFAK</sequence>
<reference evidence="3" key="1">
    <citation type="journal article" date="2019" name="Int. J. Syst. Evol. Microbiol.">
        <title>The Global Catalogue of Microorganisms (GCM) 10K type strain sequencing project: providing services to taxonomists for standard genome sequencing and annotation.</title>
        <authorList>
            <consortium name="The Broad Institute Genomics Platform"/>
            <consortium name="The Broad Institute Genome Sequencing Center for Infectious Disease"/>
            <person name="Wu L."/>
            <person name="Ma J."/>
        </authorList>
    </citation>
    <scope>NUCLEOTIDE SEQUENCE [LARGE SCALE GENOMIC DNA]</scope>
    <source>
        <strain evidence="3">CGMCC 4.1469</strain>
    </source>
</reference>
<evidence type="ECO:0000313" key="2">
    <source>
        <dbReference type="EMBL" id="MFC5457033.1"/>
    </source>
</evidence>
<keyword evidence="3" id="KW-1185">Reference proteome</keyword>
<evidence type="ECO:0000313" key="3">
    <source>
        <dbReference type="Proteomes" id="UP001596052"/>
    </source>
</evidence>
<dbReference type="InterPro" id="IPR036515">
    <property type="entry name" value="Transposase_17_sf"/>
</dbReference>
<dbReference type="RefSeq" id="WP_377169901.1">
    <property type="nucleotide sequence ID" value="NZ_JBHSMQ010000008.1"/>
</dbReference>
<dbReference type="InterPro" id="IPR052715">
    <property type="entry name" value="RAYT_transposase"/>
</dbReference>
<dbReference type="Proteomes" id="UP001596052">
    <property type="component" value="Unassembled WGS sequence"/>
</dbReference>
<gene>
    <name evidence="2" type="ORF">ACFQDI_19355</name>
</gene>
<evidence type="ECO:0000259" key="1">
    <source>
        <dbReference type="SMART" id="SM01321"/>
    </source>
</evidence>
<dbReference type="Gene3D" id="3.30.70.1290">
    <property type="entry name" value="Transposase IS200-like"/>
    <property type="match status" value="1"/>
</dbReference>
<name>A0ABW0KU38_9BACT</name>
<dbReference type="PANTHER" id="PTHR36966:SF1">
    <property type="entry name" value="REP-ASSOCIATED TYROSINE TRANSPOSASE"/>
    <property type="match status" value="1"/>
</dbReference>
<accession>A0ABW0KU38</accession>
<proteinExistence type="predicted"/>
<dbReference type="InterPro" id="IPR002686">
    <property type="entry name" value="Transposase_17"/>
</dbReference>
<dbReference type="SUPFAM" id="SSF143422">
    <property type="entry name" value="Transposase IS200-like"/>
    <property type="match status" value="1"/>
</dbReference>
<dbReference type="Pfam" id="PF01797">
    <property type="entry name" value="Y1_Tnp"/>
    <property type="match status" value="1"/>
</dbReference>
<feature type="domain" description="Transposase IS200-like" evidence="1">
    <location>
        <begin position="31"/>
        <end position="194"/>
    </location>
</feature>